<keyword evidence="3" id="KW-0560">Oxidoreductase</keyword>
<dbReference type="PANTHER" id="PTHR43401:SF5">
    <property type="entry name" value="ALCOHOL DEHYDROGENASE-RELATED"/>
    <property type="match status" value="1"/>
</dbReference>
<dbReference type="Gene3D" id="3.90.180.10">
    <property type="entry name" value="Medium-chain alcohol dehydrogenases, catalytic domain"/>
    <property type="match status" value="1"/>
</dbReference>
<evidence type="ECO:0000256" key="2">
    <source>
        <dbReference type="ARBA" id="ARBA00022833"/>
    </source>
</evidence>
<gene>
    <name evidence="5" type="ORF">LCGC14_2462570</name>
</gene>
<dbReference type="SUPFAM" id="SSF50129">
    <property type="entry name" value="GroES-like"/>
    <property type="match status" value="1"/>
</dbReference>
<proteinExistence type="predicted"/>
<organism evidence="5">
    <name type="scientific">marine sediment metagenome</name>
    <dbReference type="NCBI Taxonomy" id="412755"/>
    <lineage>
        <taxon>unclassified sequences</taxon>
        <taxon>metagenomes</taxon>
        <taxon>ecological metagenomes</taxon>
    </lineage>
</organism>
<dbReference type="GO" id="GO:0016491">
    <property type="term" value="F:oxidoreductase activity"/>
    <property type="evidence" value="ECO:0007669"/>
    <property type="project" value="UniProtKB-KW"/>
</dbReference>
<feature type="domain" description="Alcohol dehydrogenase-like N-terminal" evidence="4">
    <location>
        <begin position="26"/>
        <end position="142"/>
    </location>
</feature>
<dbReference type="EMBL" id="LAZR01038374">
    <property type="protein sequence ID" value="KKL19728.1"/>
    <property type="molecule type" value="Genomic_DNA"/>
</dbReference>
<name>A0A0F9E6V7_9ZZZZ</name>
<evidence type="ECO:0000259" key="4">
    <source>
        <dbReference type="Pfam" id="PF08240"/>
    </source>
</evidence>
<reference evidence="5" key="1">
    <citation type="journal article" date="2015" name="Nature">
        <title>Complex archaea that bridge the gap between prokaryotes and eukaryotes.</title>
        <authorList>
            <person name="Spang A."/>
            <person name="Saw J.H."/>
            <person name="Jorgensen S.L."/>
            <person name="Zaremba-Niedzwiedzka K."/>
            <person name="Martijn J."/>
            <person name="Lind A.E."/>
            <person name="van Eijk R."/>
            <person name="Schleper C."/>
            <person name="Guy L."/>
            <person name="Ettema T.J."/>
        </authorList>
    </citation>
    <scope>NUCLEOTIDE SEQUENCE</scope>
</reference>
<comment type="caution">
    <text evidence="5">The sequence shown here is derived from an EMBL/GenBank/DDBJ whole genome shotgun (WGS) entry which is preliminary data.</text>
</comment>
<dbReference type="InterPro" id="IPR013154">
    <property type="entry name" value="ADH-like_N"/>
</dbReference>
<dbReference type="GO" id="GO:0008270">
    <property type="term" value="F:zinc ion binding"/>
    <property type="evidence" value="ECO:0007669"/>
    <property type="project" value="InterPro"/>
</dbReference>
<evidence type="ECO:0000256" key="1">
    <source>
        <dbReference type="ARBA" id="ARBA00022723"/>
    </source>
</evidence>
<dbReference type="Pfam" id="PF08240">
    <property type="entry name" value="ADH_N"/>
    <property type="match status" value="1"/>
</dbReference>
<keyword evidence="2" id="KW-0862">Zinc</keyword>
<dbReference type="InterPro" id="IPR050129">
    <property type="entry name" value="Zn_alcohol_dh"/>
</dbReference>
<keyword evidence="1" id="KW-0479">Metal-binding</keyword>
<dbReference type="AlphaFoldDB" id="A0A0F9E6V7"/>
<dbReference type="PANTHER" id="PTHR43401">
    <property type="entry name" value="L-THREONINE 3-DEHYDROGENASE"/>
    <property type="match status" value="1"/>
</dbReference>
<dbReference type="InterPro" id="IPR011032">
    <property type="entry name" value="GroES-like_sf"/>
</dbReference>
<evidence type="ECO:0000313" key="5">
    <source>
        <dbReference type="EMBL" id="KKL19728.1"/>
    </source>
</evidence>
<sequence>MATMTGVILPGDSTVQFRQFDVPNPGPGQVLVKMRASSICGSDIRAIYREHLGKGPEAYQGVIAGHEPAGQVVRVGPDCKEIAAGDRVAIYHISGCGVCPDCRSGYMISCSSPLRAAYGWQRDSGHAEFLLAEENTCLKLPDNLTYVDGALCACGFGTAWEALRRVSLGGADRLLVTGLGPVGLAVAMLGRALGARTIIGT</sequence>
<accession>A0A0F9E6V7</accession>
<dbReference type="InterPro" id="IPR002328">
    <property type="entry name" value="ADH_Zn_CS"/>
</dbReference>
<feature type="non-terminal residue" evidence="5">
    <location>
        <position position="201"/>
    </location>
</feature>
<protein>
    <recommendedName>
        <fullName evidence="4">Alcohol dehydrogenase-like N-terminal domain-containing protein</fullName>
    </recommendedName>
</protein>
<evidence type="ECO:0000256" key="3">
    <source>
        <dbReference type="ARBA" id="ARBA00023002"/>
    </source>
</evidence>
<dbReference type="PROSITE" id="PS00059">
    <property type="entry name" value="ADH_ZINC"/>
    <property type="match status" value="1"/>
</dbReference>